<evidence type="ECO:0000313" key="2">
    <source>
        <dbReference type="EMBL" id="KAA6181759.1"/>
    </source>
</evidence>
<evidence type="ECO:0000256" key="1">
    <source>
        <dbReference type="SAM" id="Phobius"/>
    </source>
</evidence>
<dbReference type="RefSeq" id="WP_150055413.1">
    <property type="nucleotide sequence ID" value="NZ_VWXT01000125.1"/>
</dbReference>
<feature type="transmembrane region" description="Helical" evidence="1">
    <location>
        <begin position="9"/>
        <end position="26"/>
    </location>
</feature>
<keyword evidence="1" id="KW-1133">Transmembrane helix</keyword>
<proteinExistence type="predicted"/>
<accession>A0A5M8FAR2</accession>
<protein>
    <submittedName>
        <fullName evidence="2">Uncharacterized protein</fullName>
    </submittedName>
</protein>
<keyword evidence="1" id="KW-0812">Transmembrane</keyword>
<evidence type="ECO:0000313" key="3">
    <source>
        <dbReference type="Proteomes" id="UP000323909"/>
    </source>
</evidence>
<name>A0A5M8FAR2_PSEVE</name>
<reference evidence="2 3" key="1">
    <citation type="submission" date="2019-09" db="EMBL/GenBank/DDBJ databases">
        <title>Genomic sequencing of 4 copper resistant soil isolates.</title>
        <authorList>
            <person name="Havryliuk O."/>
        </authorList>
    </citation>
    <scope>NUCLEOTIDE SEQUENCE [LARGE SCALE GENOMIC DNA]</scope>
    <source>
        <strain evidence="2 3">UKR4</strain>
    </source>
</reference>
<keyword evidence="1" id="KW-0472">Membrane</keyword>
<gene>
    <name evidence="2" type="ORF">F3K53_09565</name>
</gene>
<feature type="transmembrane region" description="Helical" evidence="1">
    <location>
        <begin position="32"/>
        <end position="57"/>
    </location>
</feature>
<organism evidence="2 3">
    <name type="scientific">Pseudomonas veronii</name>
    <dbReference type="NCBI Taxonomy" id="76761"/>
    <lineage>
        <taxon>Bacteria</taxon>
        <taxon>Pseudomonadati</taxon>
        <taxon>Pseudomonadota</taxon>
        <taxon>Gammaproteobacteria</taxon>
        <taxon>Pseudomonadales</taxon>
        <taxon>Pseudomonadaceae</taxon>
        <taxon>Pseudomonas</taxon>
    </lineage>
</organism>
<comment type="caution">
    <text evidence="2">The sequence shown here is derived from an EMBL/GenBank/DDBJ whole genome shotgun (WGS) entry which is preliminary data.</text>
</comment>
<sequence length="70" mass="7098">MELKSPSKNIWIVGGAGVIAGAAIIATNSEGFVHTLGVGILAGGLPLSLPVAGLLVIPLRPHQCFRNRAG</sequence>
<dbReference type="EMBL" id="VWXT01000125">
    <property type="protein sequence ID" value="KAA6181759.1"/>
    <property type="molecule type" value="Genomic_DNA"/>
</dbReference>
<dbReference type="AlphaFoldDB" id="A0A5M8FAR2"/>
<dbReference type="Proteomes" id="UP000323909">
    <property type="component" value="Unassembled WGS sequence"/>
</dbReference>